<accession>A0AAN8VEI3</accession>
<protein>
    <submittedName>
        <fullName evidence="1">Uncharacterized protein</fullName>
    </submittedName>
</protein>
<comment type="caution">
    <text evidence="1">The sequence shown here is derived from an EMBL/GenBank/DDBJ whole genome shotgun (WGS) entry which is preliminary data.</text>
</comment>
<dbReference type="EMBL" id="JBAMMX010000010">
    <property type="protein sequence ID" value="KAK6932049.1"/>
    <property type="molecule type" value="Genomic_DNA"/>
</dbReference>
<dbReference type="AlphaFoldDB" id="A0AAN8VEI3"/>
<dbReference type="Proteomes" id="UP001370490">
    <property type="component" value="Unassembled WGS sequence"/>
</dbReference>
<keyword evidence="2" id="KW-1185">Reference proteome</keyword>
<organism evidence="1 2">
    <name type="scientific">Dillenia turbinata</name>
    <dbReference type="NCBI Taxonomy" id="194707"/>
    <lineage>
        <taxon>Eukaryota</taxon>
        <taxon>Viridiplantae</taxon>
        <taxon>Streptophyta</taxon>
        <taxon>Embryophyta</taxon>
        <taxon>Tracheophyta</taxon>
        <taxon>Spermatophyta</taxon>
        <taxon>Magnoliopsida</taxon>
        <taxon>eudicotyledons</taxon>
        <taxon>Gunneridae</taxon>
        <taxon>Pentapetalae</taxon>
        <taxon>Dilleniales</taxon>
        <taxon>Dilleniaceae</taxon>
        <taxon>Dillenia</taxon>
    </lineage>
</organism>
<evidence type="ECO:0000313" key="2">
    <source>
        <dbReference type="Proteomes" id="UP001370490"/>
    </source>
</evidence>
<proteinExistence type="predicted"/>
<gene>
    <name evidence="1" type="ORF">RJ641_001673</name>
</gene>
<name>A0AAN8VEI3_9MAGN</name>
<evidence type="ECO:0000313" key="1">
    <source>
        <dbReference type="EMBL" id="KAK6932049.1"/>
    </source>
</evidence>
<reference evidence="1 2" key="1">
    <citation type="submission" date="2023-12" db="EMBL/GenBank/DDBJ databases">
        <title>A high-quality genome assembly for Dillenia turbinata (Dilleniales).</title>
        <authorList>
            <person name="Chanderbali A."/>
        </authorList>
    </citation>
    <scope>NUCLEOTIDE SEQUENCE [LARGE SCALE GENOMIC DNA]</scope>
    <source>
        <strain evidence="1">LSX21</strain>
        <tissue evidence="1">Leaf</tissue>
    </source>
</reference>
<sequence length="132" mass="15238">MILSLMAVFFRHGNYRLKEKCNGVLDLLVEAEVLRCIHVDQLCVQEFAKDRPTVYALLAMLNSEVAHLPAPKLTGFVQRHVLMLRHTTRLELETPKQEFCTFRGYPSSIISQLTGNWGGGRRQRREEELRAK</sequence>